<feature type="transmembrane region" description="Helical" evidence="1">
    <location>
        <begin position="249"/>
        <end position="269"/>
    </location>
</feature>
<dbReference type="OrthoDB" id="1934125at2"/>
<dbReference type="PANTHER" id="PTHR37305:SF1">
    <property type="entry name" value="MEMBRANE PROTEIN"/>
    <property type="match status" value="1"/>
</dbReference>
<evidence type="ECO:0000256" key="1">
    <source>
        <dbReference type="SAM" id="Phobius"/>
    </source>
</evidence>
<dbReference type="AlphaFoldDB" id="A0A174CA58"/>
<gene>
    <name evidence="2" type="ORF">ERS852471_00952</name>
</gene>
<feature type="transmembrane region" description="Helical" evidence="1">
    <location>
        <begin position="167"/>
        <end position="195"/>
    </location>
</feature>
<dbReference type="GO" id="GO:0140359">
    <property type="term" value="F:ABC-type transporter activity"/>
    <property type="evidence" value="ECO:0007669"/>
    <property type="project" value="InterPro"/>
</dbReference>
<dbReference type="EMBL" id="CYZX01000005">
    <property type="protein sequence ID" value="CUO10034.1"/>
    <property type="molecule type" value="Genomic_DNA"/>
</dbReference>
<organism evidence="2 3">
    <name type="scientific">Clostridium disporicum</name>
    <dbReference type="NCBI Taxonomy" id="84024"/>
    <lineage>
        <taxon>Bacteria</taxon>
        <taxon>Bacillati</taxon>
        <taxon>Bacillota</taxon>
        <taxon>Clostridia</taxon>
        <taxon>Eubacteriales</taxon>
        <taxon>Clostridiaceae</taxon>
        <taxon>Clostridium</taxon>
    </lineage>
</organism>
<feature type="transmembrane region" description="Helical" evidence="1">
    <location>
        <begin position="215"/>
        <end position="242"/>
    </location>
</feature>
<proteinExistence type="predicted"/>
<sequence length="340" mass="39138">MNDVLYLSKLEFSKMFKSKIAKVGIILSFIIMIGLTISEYSDMKRVREYESTNGTSTTFDWREREEYLISQKDVMLSDPYYDEIQKDEINKRIEIAEYRLEHNITKDYEKNIWWFFADNSFNWVFRFIILTVVLVGVFNVASEYNNKTINMWLVSPYKRWKVLTSKYLAILIYGLEILGIVLVMGLLSGIIIHGFDRISSQTILYGVNGPYVISTALYSVIIVLLKLVELIFSIALAFMIAVLLKSVSFATITSIITIFLVSPVVLYAGKMSRLINYLPFNHLDFRKFLDYGTVLPQINNDFQSIVIQGFTPVIAALIVGAYIALFMAITYGVFCKRDVI</sequence>
<evidence type="ECO:0000313" key="3">
    <source>
        <dbReference type="Proteomes" id="UP000095594"/>
    </source>
</evidence>
<dbReference type="Pfam" id="PF12679">
    <property type="entry name" value="ABC2_membrane_2"/>
    <property type="match status" value="1"/>
</dbReference>
<dbReference type="GO" id="GO:0005886">
    <property type="term" value="C:plasma membrane"/>
    <property type="evidence" value="ECO:0007669"/>
    <property type="project" value="UniProtKB-SubCell"/>
</dbReference>
<dbReference type="PANTHER" id="PTHR37305">
    <property type="entry name" value="INTEGRAL MEMBRANE PROTEIN-RELATED"/>
    <property type="match status" value="1"/>
</dbReference>
<keyword evidence="1" id="KW-1133">Transmembrane helix</keyword>
<keyword evidence="1" id="KW-0472">Membrane</keyword>
<accession>A0A174CA58</accession>
<dbReference type="RefSeq" id="WP_055264465.1">
    <property type="nucleotide sequence ID" value="NZ_CABIXQ010000005.1"/>
</dbReference>
<dbReference type="Proteomes" id="UP000095594">
    <property type="component" value="Unassembled WGS sequence"/>
</dbReference>
<protein>
    <submittedName>
        <fullName evidence="2">ABC transporter permease</fullName>
    </submittedName>
</protein>
<keyword evidence="1" id="KW-0812">Transmembrane</keyword>
<feature type="transmembrane region" description="Helical" evidence="1">
    <location>
        <begin position="313"/>
        <end position="334"/>
    </location>
</feature>
<reference evidence="2 3" key="1">
    <citation type="submission" date="2015-09" db="EMBL/GenBank/DDBJ databases">
        <authorList>
            <consortium name="Pathogen Informatics"/>
        </authorList>
    </citation>
    <scope>NUCLEOTIDE SEQUENCE [LARGE SCALE GENOMIC DNA]</scope>
    <source>
        <strain evidence="2 3">2789STDY5834856</strain>
    </source>
</reference>
<feature type="transmembrane region" description="Helical" evidence="1">
    <location>
        <begin position="20"/>
        <end position="38"/>
    </location>
</feature>
<name>A0A174CA58_9CLOT</name>
<evidence type="ECO:0000313" key="2">
    <source>
        <dbReference type="EMBL" id="CUO10034.1"/>
    </source>
</evidence>
<feature type="transmembrane region" description="Helical" evidence="1">
    <location>
        <begin position="123"/>
        <end position="141"/>
    </location>
</feature>